<dbReference type="STRING" id="240015.ACP_0360"/>
<dbReference type="AlphaFoldDB" id="C1F9Y4"/>
<name>C1F9Y4_ACIC5</name>
<proteinExistence type="predicted"/>
<dbReference type="HOGENOM" id="CLU_3394618_0_0_0"/>
<dbReference type="EMBL" id="CP001472">
    <property type="protein sequence ID" value="ACO32362.1"/>
    <property type="molecule type" value="Genomic_DNA"/>
</dbReference>
<dbReference type="KEGG" id="aca:ACP_0360"/>
<protein>
    <submittedName>
        <fullName evidence="1">Uncharacterized protein</fullName>
    </submittedName>
</protein>
<reference evidence="1 2" key="1">
    <citation type="journal article" date="2009" name="Appl. Environ. Microbiol.">
        <title>Three genomes from the phylum Acidobacteria provide insight into the lifestyles of these microorganisms in soils.</title>
        <authorList>
            <person name="Ward N.L."/>
            <person name="Challacombe J.F."/>
            <person name="Janssen P.H."/>
            <person name="Henrissat B."/>
            <person name="Coutinho P.M."/>
            <person name="Wu M."/>
            <person name="Xie G."/>
            <person name="Haft D.H."/>
            <person name="Sait M."/>
            <person name="Badger J."/>
            <person name="Barabote R.D."/>
            <person name="Bradley B."/>
            <person name="Brettin T.S."/>
            <person name="Brinkac L.M."/>
            <person name="Bruce D."/>
            <person name="Creasy T."/>
            <person name="Daugherty S.C."/>
            <person name="Davidsen T.M."/>
            <person name="DeBoy R.T."/>
            <person name="Detter J.C."/>
            <person name="Dodson R.J."/>
            <person name="Durkin A.S."/>
            <person name="Ganapathy A."/>
            <person name="Gwinn-Giglio M."/>
            <person name="Han C.S."/>
            <person name="Khouri H."/>
            <person name="Kiss H."/>
            <person name="Kothari S.P."/>
            <person name="Madupu R."/>
            <person name="Nelson K.E."/>
            <person name="Nelson W.C."/>
            <person name="Paulsen I."/>
            <person name="Penn K."/>
            <person name="Ren Q."/>
            <person name="Rosovitz M.J."/>
            <person name="Selengut J.D."/>
            <person name="Shrivastava S."/>
            <person name="Sullivan S.A."/>
            <person name="Tapia R."/>
            <person name="Thompson L.S."/>
            <person name="Watkins K.L."/>
            <person name="Yang Q."/>
            <person name="Yu C."/>
            <person name="Zafar N."/>
            <person name="Zhou L."/>
            <person name="Kuske C.R."/>
        </authorList>
    </citation>
    <scope>NUCLEOTIDE SEQUENCE [LARGE SCALE GENOMIC DNA]</scope>
    <source>
        <strain evidence="2">ATCC 51196 / DSM 11244 / BCRC 80197 / JCM 7670 / NBRC 15755 / NCIMB 13165 / 161</strain>
    </source>
</reference>
<keyword evidence="2" id="KW-1185">Reference proteome</keyword>
<gene>
    <name evidence="1" type="ordered locus">ACP_0360</name>
</gene>
<evidence type="ECO:0000313" key="1">
    <source>
        <dbReference type="EMBL" id="ACO32362.1"/>
    </source>
</evidence>
<dbReference type="InParanoid" id="C1F9Y4"/>
<evidence type="ECO:0000313" key="2">
    <source>
        <dbReference type="Proteomes" id="UP000002207"/>
    </source>
</evidence>
<accession>C1F9Y4</accession>
<sequence length="31" mass="3875">MHRKRCNVLKWACLLHFRELTPEYAQAFQHF</sequence>
<organism evidence="1 2">
    <name type="scientific">Acidobacterium capsulatum (strain ATCC 51196 / DSM 11244 / BCRC 80197 / JCM 7670 / NBRC 15755 / NCIMB 13165 / 161)</name>
    <dbReference type="NCBI Taxonomy" id="240015"/>
    <lineage>
        <taxon>Bacteria</taxon>
        <taxon>Pseudomonadati</taxon>
        <taxon>Acidobacteriota</taxon>
        <taxon>Terriglobia</taxon>
        <taxon>Terriglobales</taxon>
        <taxon>Acidobacteriaceae</taxon>
        <taxon>Acidobacterium</taxon>
    </lineage>
</organism>
<dbReference type="Proteomes" id="UP000002207">
    <property type="component" value="Chromosome"/>
</dbReference>